<accession>A0A392VUR3</accession>
<keyword evidence="2" id="KW-1185">Reference proteome</keyword>
<keyword evidence="1" id="KW-0695">RNA-directed DNA polymerase</keyword>
<comment type="caution">
    <text evidence="1">The sequence shown here is derived from an EMBL/GenBank/DDBJ whole genome shotgun (WGS) entry which is preliminary data.</text>
</comment>
<feature type="non-terminal residue" evidence="1">
    <location>
        <position position="33"/>
    </location>
</feature>
<dbReference type="AlphaFoldDB" id="A0A392VUR3"/>
<dbReference type="EMBL" id="LXQA011287113">
    <property type="protein sequence ID" value="MCI91966.1"/>
    <property type="molecule type" value="Genomic_DNA"/>
</dbReference>
<evidence type="ECO:0000313" key="2">
    <source>
        <dbReference type="Proteomes" id="UP000265520"/>
    </source>
</evidence>
<dbReference type="Proteomes" id="UP000265520">
    <property type="component" value="Unassembled WGS sequence"/>
</dbReference>
<evidence type="ECO:0000313" key="1">
    <source>
        <dbReference type="EMBL" id="MCI91966.1"/>
    </source>
</evidence>
<sequence>MSHAAKDDLSGILGVRHVLGTGIYLGLPSMIGR</sequence>
<organism evidence="1 2">
    <name type="scientific">Trifolium medium</name>
    <dbReference type="NCBI Taxonomy" id="97028"/>
    <lineage>
        <taxon>Eukaryota</taxon>
        <taxon>Viridiplantae</taxon>
        <taxon>Streptophyta</taxon>
        <taxon>Embryophyta</taxon>
        <taxon>Tracheophyta</taxon>
        <taxon>Spermatophyta</taxon>
        <taxon>Magnoliopsida</taxon>
        <taxon>eudicotyledons</taxon>
        <taxon>Gunneridae</taxon>
        <taxon>Pentapetalae</taxon>
        <taxon>rosids</taxon>
        <taxon>fabids</taxon>
        <taxon>Fabales</taxon>
        <taxon>Fabaceae</taxon>
        <taxon>Papilionoideae</taxon>
        <taxon>50 kb inversion clade</taxon>
        <taxon>NPAAA clade</taxon>
        <taxon>Hologalegina</taxon>
        <taxon>IRL clade</taxon>
        <taxon>Trifolieae</taxon>
        <taxon>Trifolium</taxon>
    </lineage>
</organism>
<reference evidence="1 2" key="1">
    <citation type="journal article" date="2018" name="Front. Plant Sci.">
        <title>Red Clover (Trifolium pratense) and Zigzag Clover (T. medium) - A Picture of Genomic Similarities and Differences.</title>
        <authorList>
            <person name="Dluhosova J."/>
            <person name="Istvanek J."/>
            <person name="Nedelnik J."/>
            <person name="Repkova J."/>
        </authorList>
    </citation>
    <scope>NUCLEOTIDE SEQUENCE [LARGE SCALE GENOMIC DNA]</scope>
    <source>
        <strain evidence="2">cv. 10/8</strain>
        <tissue evidence="1">Leaf</tissue>
    </source>
</reference>
<protein>
    <submittedName>
        <fullName evidence="1">Putative non-LTR retroelement reverse transcriptase</fullName>
    </submittedName>
</protein>
<dbReference type="GO" id="GO:0003964">
    <property type="term" value="F:RNA-directed DNA polymerase activity"/>
    <property type="evidence" value="ECO:0007669"/>
    <property type="project" value="UniProtKB-KW"/>
</dbReference>
<keyword evidence="1" id="KW-0808">Transferase</keyword>
<keyword evidence="1" id="KW-0548">Nucleotidyltransferase</keyword>
<proteinExistence type="predicted"/>
<name>A0A392VUR3_9FABA</name>